<dbReference type="Gene3D" id="3.10.180.10">
    <property type="entry name" value="2,3-Dihydroxybiphenyl 1,2-Dioxygenase, domain 1"/>
    <property type="match status" value="1"/>
</dbReference>
<dbReference type="InterPro" id="IPR037523">
    <property type="entry name" value="VOC_core"/>
</dbReference>
<feature type="domain" description="VOC" evidence="1">
    <location>
        <begin position="4"/>
        <end position="132"/>
    </location>
</feature>
<reference evidence="2 3" key="1">
    <citation type="journal article" date="2011" name="Front. Microbiol.">
        <title>Genomic signatures of strain selection and enhancement in Bacillus atrophaeus var. globigii, a historical biowarfare simulant.</title>
        <authorList>
            <person name="Gibbons H.S."/>
            <person name="Broomall S.M."/>
            <person name="McNew L.A."/>
            <person name="Daligault H."/>
            <person name="Chapman C."/>
            <person name="Bruce D."/>
            <person name="Karavis M."/>
            <person name="Krepps M."/>
            <person name="McGregor P.A."/>
            <person name="Hong C."/>
            <person name="Park K.H."/>
            <person name="Akmal A."/>
            <person name="Feldman A."/>
            <person name="Lin J.S."/>
            <person name="Chang W.E."/>
            <person name="Higgs B.W."/>
            <person name="Demirev P."/>
            <person name="Lindquist J."/>
            <person name="Liem A."/>
            <person name="Fochler E."/>
            <person name="Read T.D."/>
            <person name="Tapia R."/>
            <person name="Johnson S."/>
            <person name="Bishop-Lilly K.A."/>
            <person name="Detter C."/>
            <person name="Han C."/>
            <person name="Sozhamannan S."/>
            <person name="Rosenzweig C.N."/>
            <person name="Skowronski E.W."/>
        </authorList>
    </citation>
    <scope>NUCLEOTIDE SEQUENCE [LARGE SCALE GENOMIC DNA]</scope>
    <source>
        <strain evidence="2 3">TPS4-2</strain>
    </source>
</reference>
<comment type="caution">
    <text evidence="2">The sequence shown here is derived from an EMBL/GenBank/DDBJ whole genome shotgun (WGS) entry which is preliminary data.</text>
</comment>
<evidence type="ECO:0000259" key="1">
    <source>
        <dbReference type="PROSITE" id="PS51819"/>
    </source>
</evidence>
<dbReference type="InterPro" id="IPR029068">
    <property type="entry name" value="Glyas_Bleomycin-R_OHBP_Dase"/>
</dbReference>
<gene>
    <name evidence="2" type="ORF">CWI73_03525</name>
</gene>
<evidence type="ECO:0000313" key="2">
    <source>
        <dbReference type="EMBL" id="RUO67938.1"/>
    </source>
</evidence>
<dbReference type="SUPFAM" id="SSF54593">
    <property type="entry name" value="Glyoxalase/Bleomycin resistance protein/Dihydroxybiphenyl dioxygenase"/>
    <property type="match status" value="1"/>
</dbReference>
<dbReference type="PANTHER" id="PTHR36503">
    <property type="entry name" value="BLR2520 PROTEIN"/>
    <property type="match status" value="1"/>
</dbReference>
<organism evidence="2 3">
    <name type="scientific">Idiomarina piscisalsi</name>
    <dbReference type="NCBI Taxonomy" id="1096243"/>
    <lineage>
        <taxon>Bacteria</taxon>
        <taxon>Pseudomonadati</taxon>
        <taxon>Pseudomonadota</taxon>
        <taxon>Gammaproteobacteria</taxon>
        <taxon>Alteromonadales</taxon>
        <taxon>Idiomarinaceae</taxon>
        <taxon>Idiomarina</taxon>
    </lineage>
</organism>
<dbReference type="EMBL" id="PIQA01000001">
    <property type="protein sequence ID" value="RUO67938.1"/>
    <property type="molecule type" value="Genomic_DNA"/>
</dbReference>
<proteinExistence type="predicted"/>
<evidence type="ECO:0000313" key="3">
    <source>
        <dbReference type="Proteomes" id="UP000288361"/>
    </source>
</evidence>
<dbReference type="InterPro" id="IPR004360">
    <property type="entry name" value="Glyas_Fos-R_dOase_dom"/>
</dbReference>
<accession>A0A432YX92</accession>
<dbReference type="PANTHER" id="PTHR36503:SF1">
    <property type="entry name" value="BLR2520 PROTEIN"/>
    <property type="match status" value="1"/>
</dbReference>
<sequence>MNPSISVITLGVDDLKRALAFYQEGLGWETNGIVGEDFENGAVAFFKLPSGLRLALWPRKSIAAEMGVDVAKNANEVLLSHNVSYRSEVDAVMKEAKLAGATILHEARDLFWGGYGGFFKDPDGHIWEVTWNPAWTA</sequence>
<dbReference type="AlphaFoldDB" id="A0A432YX92"/>
<dbReference type="Pfam" id="PF00903">
    <property type="entry name" value="Glyoxalase"/>
    <property type="match status" value="1"/>
</dbReference>
<protein>
    <submittedName>
        <fullName evidence="2">Glyoxalase</fullName>
    </submittedName>
</protein>
<dbReference type="RefSeq" id="WP_126751570.1">
    <property type="nucleotide sequence ID" value="NZ_JBHUMT010000016.1"/>
</dbReference>
<dbReference type="PROSITE" id="PS51819">
    <property type="entry name" value="VOC"/>
    <property type="match status" value="1"/>
</dbReference>
<dbReference type="Proteomes" id="UP000288361">
    <property type="component" value="Unassembled WGS sequence"/>
</dbReference>
<name>A0A432YX92_9GAMM</name>